<dbReference type="PANTHER" id="PTHR23025:SF3">
    <property type="entry name" value="HORMONE-SENSITIVE LIPASE"/>
    <property type="match status" value="1"/>
</dbReference>
<dbReference type="Pfam" id="PF07859">
    <property type="entry name" value="Abhydrolase_3"/>
    <property type="match status" value="1"/>
</dbReference>
<keyword evidence="3" id="KW-1185">Reference proteome</keyword>
<dbReference type="Proteomes" id="UP001626550">
    <property type="component" value="Unassembled WGS sequence"/>
</dbReference>
<reference evidence="2 3" key="1">
    <citation type="submission" date="2024-11" db="EMBL/GenBank/DDBJ databases">
        <title>Adaptive evolution of stress response genes in parasites aligns with host niche diversity.</title>
        <authorList>
            <person name="Hahn C."/>
            <person name="Resl P."/>
        </authorList>
    </citation>
    <scope>NUCLEOTIDE SEQUENCE [LARGE SCALE GENOMIC DNA]</scope>
    <source>
        <strain evidence="2">EGGRZ-B1_66</strain>
        <tissue evidence="2">Body</tissue>
    </source>
</reference>
<dbReference type="AlphaFoldDB" id="A0ABD2QNG7"/>
<evidence type="ECO:0000313" key="3">
    <source>
        <dbReference type="Proteomes" id="UP001626550"/>
    </source>
</evidence>
<dbReference type="InterPro" id="IPR029058">
    <property type="entry name" value="AB_hydrolase_fold"/>
</dbReference>
<proteinExistence type="predicted"/>
<dbReference type="SUPFAM" id="SSF53474">
    <property type="entry name" value="alpha/beta-Hydrolases"/>
    <property type="match status" value="1"/>
</dbReference>
<evidence type="ECO:0000259" key="1">
    <source>
        <dbReference type="Pfam" id="PF07859"/>
    </source>
</evidence>
<feature type="domain" description="Alpha/beta hydrolase fold-3" evidence="1">
    <location>
        <begin position="38"/>
        <end position="102"/>
    </location>
</feature>
<evidence type="ECO:0000313" key="2">
    <source>
        <dbReference type="EMBL" id="KAL3321034.1"/>
    </source>
</evidence>
<dbReference type="InterPro" id="IPR013094">
    <property type="entry name" value="AB_hydrolase_3"/>
</dbReference>
<protein>
    <recommendedName>
        <fullName evidence="1">Alpha/beta hydrolase fold-3 domain-containing protein</fullName>
    </recommendedName>
</protein>
<organism evidence="2 3">
    <name type="scientific">Cichlidogyrus casuarinus</name>
    <dbReference type="NCBI Taxonomy" id="1844966"/>
    <lineage>
        <taxon>Eukaryota</taxon>
        <taxon>Metazoa</taxon>
        <taxon>Spiralia</taxon>
        <taxon>Lophotrochozoa</taxon>
        <taxon>Platyhelminthes</taxon>
        <taxon>Monogenea</taxon>
        <taxon>Monopisthocotylea</taxon>
        <taxon>Dactylogyridea</taxon>
        <taxon>Ancyrocephalidae</taxon>
        <taxon>Cichlidogyrus</taxon>
    </lineage>
</organism>
<comment type="caution">
    <text evidence="2">The sequence shown here is derived from an EMBL/GenBank/DDBJ whole genome shotgun (WGS) entry which is preliminary data.</text>
</comment>
<gene>
    <name evidence="2" type="ORF">Ciccas_000272</name>
</gene>
<dbReference type="Gene3D" id="3.40.50.1820">
    <property type="entry name" value="alpha/beta hydrolase"/>
    <property type="match status" value="1"/>
</dbReference>
<dbReference type="EMBL" id="JBJKFK010000014">
    <property type="protein sequence ID" value="KAL3321034.1"/>
    <property type="molecule type" value="Genomic_DNA"/>
</dbReference>
<name>A0ABD2QNG7_9PLAT</name>
<dbReference type="PANTHER" id="PTHR23025">
    <property type="entry name" value="TRIACYLGLYCEROL LIPASE"/>
    <property type="match status" value="1"/>
</dbReference>
<accession>A0ABD2QNG7</accession>
<sequence>MAEEANLVQQMEKEYDPREIYQRKIDPYLSLRLIRQCVVPQDAYKSPLLASDDLLKKMPPLAIVCSATDCFLDDGVEMAKRLHRLEKNVVLHVLEDLPHAFLNFCFLGGKMQEATNLCRDIIKDLYMDRLLQPKTNNTNEEEVD</sequence>